<dbReference type="GeneID" id="59166474"/>
<feature type="active site" description="Proton acceptor" evidence="4">
    <location>
        <position position="369"/>
    </location>
</feature>
<dbReference type="NCBIfam" id="NF006090">
    <property type="entry name" value="PRK08242.1"/>
    <property type="match status" value="1"/>
</dbReference>
<dbReference type="Proteomes" id="UP000652720">
    <property type="component" value="Unassembled WGS sequence"/>
</dbReference>
<dbReference type="InterPro" id="IPR020615">
    <property type="entry name" value="Thiolase_acyl_enz_int_AS"/>
</dbReference>
<accession>A0AAV4K5E3</accession>
<evidence type="ECO:0000313" key="8">
    <source>
        <dbReference type="EMBL" id="GGI84271.1"/>
    </source>
</evidence>
<keyword evidence="10" id="KW-1185">Reference proteome</keyword>
<dbReference type="InterPro" id="IPR016039">
    <property type="entry name" value="Thiolase-like"/>
</dbReference>
<protein>
    <submittedName>
        <fullName evidence="8">Acetyl-CoA acetyltransferase</fullName>
    </submittedName>
</protein>
<feature type="active site" description="Proton acceptor" evidence="4">
    <location>
        <position position="399"/>
    </location>
</feature>
<reference evidence="9" key="1">
    <citation type="journal article" date="2014" name="Int. J. Syst. Evol. Microbiol.">
        <title>Complete genome of a new Firmicutes species belonging to the dominant human colonic microbiota ('Ruminococcus bicirculans') reveals two chromosomes and a selective capacity to utilize plant glucans.</title>
        <authorList>
            <consortium name="NISC Comparative Sequencing Program"/>
            <person name="Wegmann U."/>
            <person name="Louis P."/>
            <person name="Goesmann A."/>
            <person name="Henrissat B."/>
            <person name="Duncan S.H."/>
            <person name="Flint H.J."/>
        </authorList>
    </citation>
    <scope>NUCLEOTIDE SEQUENCE</scope>
    <source>
        <strain evidence="9">CGMCC 1.8884</strain>
    </source>
</reference>
<evidence type="ECO:0000256" key="4">
    <source>
        <dbReference type="PIRSR" id="PIRSR000429-1"/>
    </source>
</evidence>
<dbReference type="NCBIfam" id="TIGR01930">
    <property type="entry name" value="AcCoA-C-Actrans"/>
    <property type="match status" value="1"/>
</dbReference>
<dbReference type="InterPro" id="IPR020617">
    <property type="entry name" value="Thiolase_C"/>
</dbReference>
<dbReference type="RefSeq" id="WP_017869738.1">
    <property type="nucleotide sequence ID" value="NZ_BMLZ01000015.1"/>
</dbReference>
<reference evidence="10" key="3">
    <citation type="journal article" date="2019" name="Int. J. Syst. Evol. Microbiol.">
        <title>The Global Catalogue of Microorganisms (GCM) 10K type strain sequencing project: providing services to taxonomists for standard genome sequencing and annotation.</title>
        <authorList>
            <consortium name="The Broad Institute Genomics Platform"/>
            <consortium name="The Broad Institute Genome Sequencing Center for Infectious Disease"/>
            <person name="Wu L."/>
            <person name="Ma J."/>
        </authorList>
    </citation>
    <scope>NUCLEOTIDE SEQUENCE [LARGE SCALE GENOMIC DNA]</scope>
    <source>
        <strain evidence="10">CGMCC 1.8884</strain>
    </source>
</reference>
<evidence type="ECO:0000256" key="5">
    <source>
        <dbReference type="RuleBase" id="RU003557"/>
    </source>
</evidence>
<dbReference type="InterPro" id="IPR020613">
    <property type="entry name" value="Thiolase_CS"/>
</dbReference>
<sequence length="426" mass="45376">MTAQHKDTAQKDTVQEVYIYDAVRTPRGRGRASGSLHEVKPVQLVVGLLEGLKERNSLDTAQVDDVILGCVTPLLEQGFDIARVAVLLSSWDEGVPGVQLNRFCSSGLEAVQQAAGRIRGGWDNLIVAGGVESMSRVPMGSDMGAYMDPISAMDMHFVPQGISADLIATLEDFSREDVDAYALESQQRAAAAQKAGHFEKSILPVKDINGLTILDKDEYLRPETTKESLASLKPAFAETGAVGFDAVAQLKYPEVESINHVHTAGNSSGIVDGAALILLGSEEAGRMQNLKPRGRIVSIGRVGTEPTIMLTGPVPASQKALDAAGLSVEDIDLFEVNEAFAVVPMQFMKELNVPHDKVNVNGGSIALGHPLGATGAIIINTVLDELERQDKRYGLCTLCVGGGMGNTVIVERVTDFVESDKQGADA</sequence>
<evidence type="ECO:0000256" key="1">
    <source>
        <dbReference type="ARBA" id="ARBA00010982"/>
    </source>
</evidence>
<dbReference type="AlphaFoldDB" id="A0AAV4K5E3"/>
<organism evidence="8 11">
    <name type="scientific">Deinococcus wulumuqiensis</name>
    <dbReference type="NCBI Taxonomy" id="980427"/>
    <lineage>
        <taxon>Bacteria</taxon>
        <taxon>Thermotogati</taxon>
        <taxon>Deinococcota</taxon>
        <taxon>Deinococci</taxon>
        <taxon>Deinococcales</taxon>
        <taxon>Deinococcaceae</taxon>
        <taxon>Deinococcus</taxon>
    </lineage>
</organism>
<reference evidence="8" key="4">
    <citation type="submission" date="2023-08" db="EMBL/GenBank/DDBJ databases">
        <authorList>
            <person name="Sun Q."/>
            <person name="Zhou Y."/>
        </authorList>
    </citation>
    <scope>NUCLEOTIDE SEQUENCE</scope>
    <source>
        <strain evidence="9">CGMCC 1.8884</strain>
        <strain evidence="8">CGMCC 1.8885</strain>
    </source>
</reference>
<feature type="domain" description="Thiolase C-terminal" evidence="7">
    <location>
        <begin position="290"/>
        <end position="412"/>
    </location>
</feature>
<dbReference type="PANTHER" id="PTHR43365">
    <property type="entry name" value="BLR7806 PROTEIN"/>
    <property type="match status" value="1"/>
</dbReference>
<reference evidence="8" key="2">
    <citation type="journal article" date="2014" name="Int. J. Syst. Evol. Microbiol.">
        <title>Complete genome sequence of Corynebacterium casei LMG S-19264T (=DSM 44701T), isolated from a smear-ripened cheese.</title>
        <authorList>
            <consortium name="US DOE Joint Genome Institute (JGI-PGF)"/>
            <person name="Walter F."/>
            <person name="Albersmeier A."/>
            <person name="Kalinowski J."/>
            <person name="Ruckert C."/>
        </authorList>
    </citation>
    <scope>NUCLEOTIDE SEQUENCE</scope>
    <source>
        <strain evidence="8">CGMCC 1.8885</strain>
    </source>
</reference>
<dbReference type="SUPFAM" id="SSF53901">
    <property type="entry name" value="Thiolase-like"/>
    <property type="match status" value="2"/>
</dbReference>
<dbReference type="Proteomes" id="UP000630135">
    <property type="component" value="Unassembled WGS sequence"/>
</dbReference>
<dbReference type="Pfam" id="PF00108">
    <property type="entry name" value="Thiolase_N"/>
    <property type="match status" value="1"/>
</dbReference>
<dbReference type="EMBL" id="BMLZ01000015">
    <property type="protein sequence ID" value="GGP29766.1"/>
    <property type="molecule type" value="Genomic_DNA"/>
</dbReference>
<dbReference type="PIRSF" id="PIRSF000429">
    <property type="entry name" value="Ac-CoA_Ac_transf"/>
    <property type="match status" value="1"/>
</dbReference>
<dbReference type="Gene3D" id="3.40.47.10">
    <property type="match status" value="2"/>
</dbReference>
<evidence type="ECO:0000313" key="10">
    <source>
        <dbReference type="Proteomes" id="UP000630135"/>
    </source>
</evidence>
<keyword evidence="3 5" id="KW-0012">Acyltransferase</keyword>
<comment type="caution">
    <text evidence="8">The sequence shown here is derived from an EMBL/GenBank/DDBJ whole genome shotgun (WGS) entry which is preliminary data.</text>
</comment>
<dbReference type="PROSITE" id="PS00098">
    <property type="entry name" value="THIOLASE_1"/>
    <property type="match status" value="1"/>
</dbReference>
<evidence type="ECO:0000313" key="11">
    <source>
        <dbReference type="Proteomes" id="UP000652720"/>
    </source>
</evidence>
<dbReference type="InterPro" id="IPR002155">
    <property type="entry name" value="Thiolase"/>
</dbReference>
<comment type="similarity">
    <text evidence="1 5">Belongs to the thiolase-like superfamily. Thiolase family.</text>
</comment>
<evidence type="ECO:0000259" key="6">
    <source>
        <dbReference type="Pfam" id="PF00108"/>
    </source>
</evidence>
<gene>
    <name evidence="8" type="primary">fadA</name>
    <name evidence="9" type="ORF">GCM10008021_14170</name>
    <name evidence="8" type="ORF">GCM10010914_18290</name>
</gene>
<evidence type="ECO:0000256" key="2">
    <source>
        <dbReference type="ARBA" id="ARBA00022679"/>
    </source>
</evidence>
<keyword evidence="2 5" id="KW-0808">Transferase</keyword>
<evidence type="ECO:0000313" key="9">
    <source>
        <dbReference type="EMBL" id="GGP29766.1"/>
    </source>
</evidence>
<feature type="active site" description="Acyl-thioester intermediate" evidence="4">
    <location>
        <position position="104"/>
    </location>
</feature>
<proteinExistence type="inferred from homology"/>
<dbReference type="Pfam" id="PF02803">
    <property type="entry name" value="Thiolase_C"/>
    <property type="match status" value="1"/>
</dbReference>
<feature type="domain" description="Thiolase N-terminal" evidence="6">
    <location>
        <begin position="17"/>
        <end position="242"/>
    </location>
</feature>
<dbReference type="EMBL" id="BMMA01000016">
    <property type="protein sequence ID" value="GGI84271.1"/>
    <property type="molecule type" value="Genomic_DNA"/>
</dbReference>
<evidence type="ECO:0000259" key="7">
    <source>
        <dbReference type="Pfam" id="PF02803"/>
    </source>
</evidence>
<dbReference type="PANTHER" id="PTHR43365:SF1">
    <property type="entry name" value="ACETYL-COA C-ACYLTRANSFERASE"/>
    <property type="match status" value="1"/>
</dbReference>
<dbReference type="CDD" id="cd00751">
    <property type="entry name" value="thiolase"/>
    <property type="match status" value="1"/>
</dbReference>
<dbReference type="InterPro" id="IPR020616">
    <property type="entry name" value="Thiolase_N"/>
</dbReference>
<evidence type="ECO:0000256" key="3">
    <source>
        <dbReference type="ARBA" id="ARBA00023315"/>
    </source>
</evidence>
<dbReference type="PROSITE" id="PS00737">
    <property type="entry name" value="THIOLASE_2"/>
    <property type="match status" value="1"/>
</dbReference>
<dbReference type="GO" id="GO:0016747">
    <property type="term" value="F:acyltransferase activity, transferring groups other than amino-acyl groups"/>
    <property type="evidence" value="ECO:0007669"/>
    <property type="project" value="InterPro"/>
</dbReference>
<name>A0AAV4K5E3_9DEIO</name>